<name>A0ACB8TCH4_9AGAM</name>
<accession>A0ACB8TCH4</accession>
<evidence type="ECO:0000313" key="1">
    <source>
        <dbReference type="EMBL" id="KAI0066333.1"/>
    </source>
</evidence>
<sequence>MLATATQNPSVRRDGPEVDSRGMPLSPRQLEIQAYFRSIIQRRKPTLKLPPEHKLTKINKNPPRLMYGFQLSREQIFAYAQSCQLPPTNPSLGPLTARRCLFPSLKRLRELTDEPWLCFSPSFPPGQPEMFVVTLYTNYTIDVLQCEEEDEKDIIRILRLELGIDEEVQPMWYWDGGTEWEEY</sequence>
<reference evidence="1" key="1">
    <citation type="submission" date="2021-03" db="EMBL/GenBank/DDBJ databases">
        <authorList>
            <consortium name="DOE Joint Genome Institute"/>
            <person name="Ahrendt S."/>
            <person name="Looney B.P."/>
            <person name="Miyauchi S."/>
            <person name="Morin E."/>
            <person name="Drula E."/>
            <person name="Courty P.E."/>
            <person name="Chicoki N."/>
            <person name="Fauchery L."/>
            <person name="Kohler A."/>
            <person name="Kuo A."/>
            <person name="Labutti K."/>
            <person name="Pangilinan J."/>
            <person name="Lipzen A."/>
            <person name="Riley R."/>
            <person name="Andreopoulos W."/>
            <person name="He G."/>
            <person name="Johnson J."/>
            <person name="Barry K.W."/>
            <person name="Grigoriev I.V."/>
            <person name="Nagy L."/>
            <person name="Hibbett D."/>
            <person name="Henrissat B."/>
            <person name="Matheny P.B."/>
            <person name="Labbe J."/>
            <person name="Martin F."/>
        </authorList>
    </citation>
    <scope>NUCLEOTIDE SEQUENCE</scope>
    <source>
        <strain evidence="1">HHB10654</strain>
    </source>
</reference>
<keyword evidence="2" id="KW-1185">Reference proteome</keyword>
<organism evidence="1 2">
    <name type="scientific">Artomyces pyxidatus</name>
    <dbReference type="NCBI Taxonomy" id="48021"/>
    <lineage>
        <taxon>Eukaryota</taxon>
        <taxon>Fungi</taxon>
        <taxon>Dikarya</taxon>
        <taxon>Basidiomycota</taxon>
        <taxon>Agaricomycotina</taxon>
        <taxon>Agaricomycetes</taxon>
        <taxon>Russulales</taxon>
        <taxon>Auriscalpiaceae</taxon>
        <taxon>Artomyces</taxon>
    </lineage>
</organism>
<protein>
    <submittedName>
        <fullName evidence="1">Uncharacterized protein</fullName>
    </submittedName>
</protein>
<reference evidence="1" key="2">
    <citation type="journal article" date="2022" name="New Phytol.">
        <title>Evolutionary transition to the ectomycorrhizal habit in the genomes of a hyperdiverse lineage of mushroom-forming fungi.</title>
        <authorList>
            <person name="Looney B."/>
            <person name="Miyauchi S."/>
            <person name="Morin E."/>
            <person name="Drula E."/>
            <person name="Courty P.E."/>
            <person name="Kohler A."/>
            <person name="Kuo A."/>
            <person name="LaButti K."/>
            <person name="Pangilinan J."/>
            <person name="Lipzen A."/>
            <person name="Riley R."/>
            <person name="Andreopoulos W."/>
            <person name="He G."/>
            <person name="Johnson J."/>
            <person name="Nolan M."/>
            <person name="Tritt A."/>
            <person name="Barry K.W."/>
            <person name="Grigoriev I.V."/>
            <person name="Nagy L.G."/>
            <person name="Hibbett D."/>
            <person name="Henrissat B."/>
            <person name="Matheny P.B."/>
            <person name="Labbe J."/>
            <person name="Martin F.M."/>
        </authorList>
    </citation>
    <scope>NUCLEOTIDE SEQUENCE</scope>
    <source>
        <strain evidence="1">HHB10654</strain>
    </source>
</reference>
<proteinExistence type="predicted"/>
<evidence type="ECO:0000313" key="2">
    <source>
        <dbReference type="Proteomes" id="UP000814140"/>
    </source>
</evidence>
<dbReference type="Proteomes" id="UP000814140">
    <property type="component" value="Unassembled WGS sequence"/>
</dbReference>
<comment type="caution">
    <text evidence="1">The sequence shown here is derived from an EMBL/GenBank/DDBJ whole genome shotgun (WGS) entry which is preliminary data.</text>
</comment>
<dbReference type="EMBL" id="MU277193">
    <property type="protein sequence ID" value="KAI0066333.1"/>
    <property type="molecule type" value="Genomic_DNA"/>
</dbReference>
<gene>
    <name evidence="1" type="ORF">BV25DRAFT_1821250</name>
</gene>